<proteinExistence type="predicted"/>
<evidence type="ECO:0000313" key="3">
    <source>
        <dbReference type="Proteomes" id="UP000030106"/>
    </source>
</evidence>
<reference evidence="2 3" key="1">
    <citation type="submission" date="2012-10" db="EMBL/GenBank/DDBJ databases">
        <title>Genome sequencing and analysis of entomopathogenic fungi Beauveria bassiana D1-5.</title>
        <authorList>
            <person name="Li Q."/>
            <person name="Wang L."/>
            <person name="Zhang Z."/>
            <person name="Wang Q."/>
            <person name="Ren J."/>
            <person name="Wang M."/>
            <person name="Xu W."/>
            <person name="Wang J."/>
            <person name="Lu Y."/>
            <person name="Du Q."/>
            <person name="Sun Z."/>
        </authorList>
    </citation>
    <scope>NUCLEOTIDE SEQUENCE [LARGE SCALE GENOMIC DNA]</scope>
    <source>
        <strain evidence="2 3">D1-5</strain>
    </source>
</reference>
<feature type="transmembrane region" description="Helical" evidence="1">
    <location>
        <begin position="20"/>
        <end position="39"/>
    </location>
</feature>
<keyword evidence="1" id="KW-0812">Transmembrane</keyword>
<dbReference type="eggNOG" id="ENOG502SQU5">
    <property type="taxonomic scope" value="Eukaryota"/>
</dbReference>
<sequence>MPLQHVETLRKKWPLAHRAAGYAILSLSLVLSMSGYWFFLSKTAYTHANVFHIHSLKGLGPILRWPTFELTLWVIAPFYWLTVYKTAVTARARNFAQHRKWAVLHTICASFISVERVTLSLLYGIGYALSFLPQEKVHEFFGVGHAVQDMAEAELGVFAFANILSHAVILSWLAFECGRAGYLDSVKGYLSSRVNDAAVAKKVQ</sequence>
<gene>
    <name evidence="2" type="ORF">BBAD15_g8225</name>
</gene>
<name>A0A0A2VJD7_BEABA</name>
<keyword evidence="1" id="KW-1133">Transmembrane helix</keyword>
<evidence type="ECO:0000256" key="1">
    <source>
        <dbReference type="SAM" id="Phobius"/>
    </source>
</evidence>
<dbReference type="Proteomes" id="UP000030106">
    <property type="component" value="Unassembled WGS sequence"/>
</dbReference>
<keyword evidence="1" id="KW-0472">Membrane</keyword>
<dbReference type="EMBL" id="ANFO01000811">
    <property type="protein sequence ID" value="KGQ06452.1"/>
    <property type="molecule type" value="Genomic_DNA"/>
</dbReference>
<feature type="transmembrane region" description="Helical" evidence="1">
    <location>
        <begin position="102"/>
        <end position="125"/>
    </location>
</feature>
<dbReference type="AlphaFoldDB" id="A0A0A2VJD7"/>
<accession>A0A0A2VJD7</accession>
<comment type="caution">
    <text evidence="2">The sequence shown here is derived from an EMBL/GenBank/DDBJ whole genome shotgun (WGS) entry which is preliminary data.</text>
</comment>
<dbReference type="HOGENOM" id="CLU_072619_0_0_1"/>
<protein>
    <submittedName>
        <fullName evidence="2">Uncharacterized protein</fullName>
    </submittedName>
</protein>
<evidence type="ECO:0000313" key="2">
    <source>
        <dbReference type="EMBL" id="KGQ06452.1"/>
    </source>
</evidence>
<feature type="transmembrane region" description="Helical" evidence="1">
    <location>
        <begin position="155"/>
        <end position="175"/>
    </location>
</feature>
<organism evidence="2 3">
    <name type="scientific">Beauveria bassiana D1-5</name>
    <dbReference type="NCBI Taxonomy" id="1245745"/>
    <lineage>
        <taxon>Eukaryota</taxon>
        <taxon>Fungi</taxon>
        <taxon>Dikarya</taxon>
        <taxon>Ascomycota</taxon>
        <taxon>Pezizomycotina</taxon>
        <taxon>Sordariomycetes</taxon>
        <taxon>Hypocreomycetidae</taxon>
        <taxon>Hypocreales</taxon>
        <taxon>Cordycipitaceae</taxon>
        <taxon>Beauveria</taxon>
    </lineage>
</organism>
<feature type="transmembrane region" description="Helical" evidence="1">
    <location>
        <begin position="62"/>
        <end position="81"/>
    </location>
</feature>
<dbReference type="OrthoDB" id="4866090at2759"/>